<evidence type="ECO:0000256" key="4">
    <source>
        <dbReference type="HAMAP-Rule" id="MF_00171"/>
    </source>
</evidence>
<reference evidence="9 10" key="1">
    <citation type="submission" date="2019-03" db="EMBL/GenBank/DDBJ databases">
        <title>Genomic Encyclopedia of Type Strains, Phase IV (KMG-IV): sequencing the most valuable type-strain genomes for metagenomic binning, comparative biology and taxonomic classification.</title>
        <authorList>
            <person name="Goeker M."/>
        </authorList>
    </citation>
    <scope>NUCLEOTIDE SEQUENCE [LARGE SCALE GENOMIC DNA]</scope>
    <source>
        <strain evidence="9 10">DSM 11901</strain>
    </source>
</reference>
<sequence>MAMGSEPGEGAALPEAPQGAPTRAIRRIALGVSYVGSAYKGWQSQPGGGTVQDALEAALAAFAVRPLKVMCAGRTDAGVHGINQVVHLDTDIDRAPFSWVRGTNTFLPSDIAVQWAAEVPPHFHARNSARGRRYTYVLLESAVRPAMESGRVGWMFRPLDLPAMQAAAAHLVGEHDFSSFRSSMCQSPTPVKHLREIRIRRCGPADAPTAYWRFDFEGQAFLHHMIRNIMGCLIMVGTGVQPPDWVREVREARDRKVAAPTFSPDGLYFMGPRYDPEHALPEHVPGMDWLPT</sequence>
<keyword evidence="3 4" id="KW-0413">Isomerase</keyword>
<evidence type="ECO:0000256" key="5">
    <source>
        <dbReference type="PIRSR" id="PIRSR001430-1"/>
    </source>
</evidence>
<evidence type="ECO:0000256" key="7">
    <source>
        <dbReference type="RuleBase" id="RU003792"/>
    </source>
</evidence>
<comment type="subunit">
    <text evidence="4">Homodimer.</text>
</comment>
<evidence type="ECO:0000256" key="3">
    <source>
        <dbReference type="ARBA" id="ARBA00023235"/>
    </source>
</evidence>
<dbReference type="Proteomes" id="UP000294593">
    <property type="component" value="Unassembled WGS sequence"/>
</dbReference>
<dbReference type="GO" id="GO:0031119">
    <property type="term" value="P:tRNA pseudouridine synthesis"/>
    <property type="evidence" value="ECO:0007669"/>
    <property type="project" value="UniProtKB-UniRule"/>
</dbReference>
<protein>
    <recommendedName>
        <fullName evidence="4">tRNA pseudouridine synthase A</fullName>
        <ecNumber evidence="4">5.4.99.12</ecNumber>
    </recommendedName>
    <alternativeName>
        <fullName evidence="4">tRNA pseudouridine(38-40) synthase</fullName>
    </alternativeName>
    <alternativeName>
        <fullName evidence="4">tRNA pseudouridylate synthase I</fullName>
    </alternativeName>
    <alternativeName>
        <fullName evidence="4">tRNA-uridine isomerase I</fullName>
    </alternativeName>
</protein>
<comment type="function">
    <text evidence="4">Formation of pseudouridine at positions 38, 39 and 40 in the anticodon stem and loop of transfer RNAs.</text>
</comment>
<dbReference type="NCBIfam" id="TIGR00071">
    <property type="entry name" value="hisT_truA"/>
    <property type="match status" value="1"/>
</dbReference>
<dbReference type="GO" id="GO:0160147">
    <property type="term" value="F:tRNA pseudouridine(38-40) synthase activity"/>
    <property type="evidence" value="ECO:0007669"/>
    <property type="project" value="UniProtKB-EC"/>
</dbReference>
<organism evidence="9 10">
    <name type="scientific">Aquabacterium commune</name>
    <dbReference type="NCBI Taxonomy" id="70586"/>
    <lineage>
        <taxon>Bacteria</taxon>
        <taxon>Pseudomonadati</taxon>
        <taxon>Pseudomonadota</taxon>
        <taxon>Betaproteobacteria</taxon>
        <taxon>Burkholderiales</taxon>
        <taxon>Aquabacterium</taxon>
    </lineage>
</organism>
<dbReference type="Gene3D" id="3.30.70.580">
    <property type="entry name" value="Pseudouridine synthase I, catalytic domain, N-terminal subdomain"/>
    <property type="match status" value="1"/>
</dbReference>
<dbReference type="PIRSF" id="PIRSF001430">
    <property type="entry name" value="tRNA_psdUrid_synth"/>
    <property type="match status" value="1"/>
</dbReference>
<name>A0A4R6RN40_9BURK</name>
<feature type="active site" description="Nucleophile" evidence="4 5">
    <location>
        <position position="76"/>
    </location>
</feature>
<evidence type="ECO:0000256" key="6">
    <source>
        <dbReference type="PIRSR" id="PIRSR001430-2"/>
    </source>
</evidence>
<dbReference type="InterPro" id="IPR020095">
    <property type="entry name" value="PsdUridine_synth_TruA_C"/>
</dbReference>
<feature type="domain" description="Pseudouridine synthase I TruA alpha/beta" evidence="8">
    <location>
        <begin position="33"/>
        <end position="126"/>
    </location>
</feature>
<dbReference type="InterPro" id="IPR020103">
    <property type="entry name" value="PsdUridine_synth_cat_dom_sf"/>
</dbReference>
<evidence type="ECO:0000313" key="10">
    <source>
        <dbReference type="Proteomes" id="UP000294593"/>
    </source>
</evidence>
<accession>A0A4R6RN40</accession>
<evidence type="ECO:0000256" key="2">
    <source>
        <dbReference type="ARBA" id="ARBA00022694"/>
    </source>
</evidence>
<dbReference type="InterPro" id="IPR020094">
    <property type="entry name" value="TruA/RsuA/RluB/E/F_N"/>
</dbReference>
<dbReference type="AlphaFoldDB" id="A0A4R6RN40"/>
<evidence type="ECO:0000313" key="9">
    <source>
        <dbReference type="EMBL" id="TDP88113.1"/>
    </source>
</evidence>
<feature type="domain" description="Pseudouridine synthase I TruA alpha/beta" evidence="8">
    <location>
        <begin position="167"/>
        <end position="275"/>
    </location>
</feature>
<keyword evidence="2 4" id="KW-0819">tRNA processing</keyword>
<comment type="similarity">
    <text evidence="1 4 7">Belongs to the tRNA pseudouridine synthase TruA family.</text>
</comment>
<comment type="caution">
    <text evidence="9">The sequence shown here is derived from an EMBL/GenBank/DDBJ whole genome shotgun (WGS) entry which is preliminary data.</text>
</comment>
<evidence type="ECO:0000259" key="8">
    <source>
        <dbReference type="Pfam" id="PF01416"/>
    </source>
</evidence>
<dbReference type="PANTHER" id="PTHR11142">
    <property type="entry name" value="PSEUDOURIDYLATE SYNTHASE"/>
    <property type="match status" value="1"/>
</dbReference>
<dbReference type="HAMAP" id="MF_00171">
    <property type="entry name" value="TruA"/>
    <property type="match status" value="1"/>
</dbReference>
<keyword evidence="10" id="KW-1185">Reference proteome</keyword>
<dbReference type="InterPro" id="IPR001406">
    <property type="entry name" value="PsdUridine_synth_TruA"/>
</dbReference>
<comment type="catalytic activity">
    <reaction evidence="4 7">
        <text>uridine(38/39/40) in tRNA = pseudouridine(38/39/40) in tRNA</text>
        <dbReference type="Rhea" id="RHEA:22376"/>
        <dbReference type="Rhea" id="RHEA-COMP:10085"/>
        <dbReference type="Rhea" id="RHEA-COMP:10087"/>
        <dbReference type="ChEBI" id="CHEBI:65314"/>
        <dbReference type="ChEBI" id="CHEBI:65315"/>
        <dbReference type="EC" id="5.4.99.12"/>
    </reaction>
</comment>
<dbReference type="Pfam" id="PF01416">
    <property type="entry name" value="PseudoU_synth_1"/>
    <property type="match status" value="2"/>
</dbReference>
<dbReference type="FunFam" id="3.30.70.580:FF:000001">
    <property type="entry name" value="tRNA pseudouridine synthase A"/>
    <property type="match status" value="1"/>
</dbReference>
<gene>
    <name evidence="4" type="primary">truA</name>
    <name evidence="9" type="ORF">EV672_101257</name>
</gene>
<feature type="binding site" evidence="4 6">
    <location>
        <position position="134"/>
    </location>
    <ligand>
        <name>substrate</name>
    </ligand>
</feature>
<evidence type="ECO:0000256" key="1">
    <source>
        <dbReference type="ARBA" id="ARBA00009375"/>
    </source>
</evidence>
<dbReference type="Gene3D" id="3.30.70.660">
    <property type="entry name" value="Pseudouridine synthase I, catalytic domain, C-terminal subdomain"/>
    <property type="match status" value="1"/>
</dbReference>
<dbReference type="GO" id="GO:0003723">
    <property type="term" value="F:RNA binding"/>
    <property type="evidence" value="ECO:0007669"/>
    <property type="project" value="InterPro"/>
</dbReference>
<dbReference type="EC" id="5.4.99.12" evidence="4"/>
<dbReference type="EMBL" id="SNXW01000001">
    <property type="protein sequence ID" value="TDP88113.1"/>
    <property type="molecule type" value="Genomic_DNA"/>
</dbReference>
<dbReference type="CDD" id="cd02570">
    <property type="entry name" value="PseudoU_synth_EcTruA"/>
    <property type="match status" value="1"/>
</dbReference>
<dbReference type="PANTHER" id="PTHR11142:SF0">
    <property type="entry name" value="TRNA PSEUDOURIDINE SYNTHASE-LIKE 1"/>
    <property type="match status" value="1"/>
</dbReference>
<comment type="caution">
    <text evidence="4">Lacks conserved residue(s) required for the propagation of feature annotation.</text>
</comment>
<dbReference type="InterPro" id="IPR020097">
    <property type="entry name" value="PsdUridine_synth_TruA_a/b_dom"/>
</dbReference>
<proteinExistence type="inferred from homology"/>
<dbReference type="SUPFAM" id="SSF55120">
    <property type="entry name" value="Pseudouridine synthase"/>
    <property type="match status" value="1"/>
</dbReference>